<proteinExistence type="predicted"/>
<name>A0A2P2J4X4_RHIMU</name>
<evidence type="ECO:0000313" key="1">
    <source>
        <dbReference type="EMBL" id="MBW88524.1"/>
    </source>
</evidence>
<dbReference type="EMBL" id="GGEC01008041">
    <property type="protein sequence ID" value="MBW88524.1"/>
    <property type="molecule type" value="Transcribed_RNA"/>
</dbReference>
<organism evidence="1">
    <name type="scientific">Rhizophora mucronata</name>
    <name type="common">Asiatic mangrove</name>
    <dbReference type="NCBI Taxonomy" id="61149"/>
    <lineage>
        <taxon>Eukaryota</taxon>
        <taxon>Viridiplantae</taxon>
        <taxon>Streptophyta</taxon>
        <taxon>Embryophyta</taxon>
        <taxon>Tracheophyta</taxon>
        <taxon>Spermatophyta</taxon>
        <taxon>Magnoliopsida</taxon>
        <taxon>eudicotyledons</taxon>
        <taxon>Gunneridae</taxon>
        <taxon>Pentapetalae</taxon>
        <taxon>rosids</taxon>
        <taxon>fabids</taxon>
        <taxon>Malpighiales</taxon>
        <taxon>Rhizophoraceae</taxon>
        <taxon>Rhizophora</taxon>
    </lineage>
</organism>
<sequence length="40" mass="4439">MEVLEPDLLPKEAQAIGFSFHWLRCCLSRGMGSPDSCSRA</sequence>
<reference evidence="1" key="1">
    <citation type="submission" date="2018-02" db="EMBL/GenBank/DDBJ databases">
        <title>Rhizophora mucronata_Transcriptome.</title>
        <authorList>
            <person name="Meera S.P."/>
            <person name="Sreeshan A."/>
            <person name="Augustine A."/>
        </authorList>
    </citation>
    <scope>NUCLEOTIDE SEQUENCE</scope>
    <source>
        <tissue evidence="1">Leaf</tissue>
    </source>
</reference>
<accession>A0A2P2J4X4</accession>
<protein>
    <submittedName>
        <fullName evidence="1">Alpha-1 2-Mannosidase</fullName>
    </submittedName>
</protein>
<dbReference type="AlphaFoldDB" id="A0A2P2J4X4"/>